<accession>A0ACB8ED85</accession>
<reference evidence="1" key="1">
    <citation type="submission" date="2021-08" db="EMBL/GenBank/DDBJ databases">
        <title>The first chromosome-level gecko genome reveals the dynamic sex chromosomes of Neotropical dwarf geckos (Sphaerodactylidae: Sphaerodactylus).</title>
        <authorList>
            <person name="Pinto B.J."/>
            <person name="Keating S.E."/>
            <person name="Gamble T."/>
        </authorList>
    </citation>
    <scope>NUCLEOTIDE SEQUENCE</scope>
    <source>
        <strain evidence="1">TG3544</strain>
    </source>
</reference>
<proteinExistence type="predicted"/>
<keyword evidence="2" id="KW-1185">Reference proteome</keyword>
<evidence type="ECO:0000313" key="2">
    <source>
        <dbReference type="Proteomes" id="UP000827872"/>
    </source>
</evidence>
<dbReference type="Proteomes" id="UP000827872">
    <property type="component" value="Linkage Group LG16"/>
</dbReference>
<evidence type="ECO:0000313" key="1">
    <source>
        <dbReference type="EMBL" id="KAH7990398.1"/>
    </source>
</evidence>
<gene>
    <name evidence="1" type="ORF">K3G42_006824</name>
</gene>
<comment type="caution">
    <text evidence="1">The sequence shown here is derived from an EMBL/GenBank/DDBJ whole genome shotgun (WGS) entry which is preliminary data.</text>
</comment>
<dbReference type="EMBL" id="CM037629">
    <property type="protein sequence ID" value="KAH7990398.1"/>
    <property type="molecule type" value="Genomic_DNA"/>
</dbReference>
<sequence length="107" mass="12187">MYHLMRGEGTLTEHGNYFLMRIPEDPQRWNWLPSKDSPEAGAADEARLMGALALETAPDLVFINAISSVTSGLALFVCGYEKNTSMDLFYSNGRDPHRIHVQFDRYY</sequence>
<protein>
    <submittedName>
        <fullName evidence="1">Uncharacterized protein</fullName>
    </submittedName>
</protein>
<name>A0ACB8ED85_9SAUR</name>
<organism evidence="1 2">
    <name type="scientific">Sphaerodactylus townsendi</name>
    <dbReference type="NCBI Taxonomy" id="933632"/>
    <lineage>
        <taxon>Eukaryota</taxon>
        <taxon>Metazoa</taxon>
        <taxon>Chordata</taxon>
        <taxon>Craniata</taxon>
        <taxon>Vertebrata</taxon>
        <taxon>Euteleostomi</taxon>
        <taxon>Lepidosauria</taxon>
        <taxon>Squamata</taxon>
        <taxon>Bifurcata</taxon>
        <taxon>Gekkota</taxon>
        <taxon>Sphaerodactylidae</taxon>
        <taxon>Sphaerodactylus</taxon>
    </lineage>
</organism>